<evidence type="ECO:0000313" key="2">
    <source>
        <dbReference type="Proteomes" id="UP001226091"/>
    </source>
</evidence>
<dbReference type="Proteomes" id="UP001226091">
    <property type="component" value="Chromosome"/>
</dbReference>
<organism evidence="1 2">
    <name type="scientific">Metabacillus hrfriensis</name>
    <dbReference type="NCBI Taxonomy" id="3048891"/>
    <lineage>
        <taxon>Bacteria</taxon>
        <taxon>Bacillati</taxon>
        <taxon>Bacillota</taxon>
        <taxon>Bacilli</taxon>
        <taxon>Bacillales</taxon>
        <taxon>Bacillaceae</taxon>
        <taxon>Metabacillus</taxon>
    </lineage>
</organism>
<sequence>MYSAGANSFKNRRRKKEERISYYYPYEGYPPFENPTYLPQVQHNYQQMQQNPGYFQQGQMPPYMNGYQAQGFPAQQPQTIPNAMYANPYPKPMPNPKNQAGGISTVMSQFKKPDGQMDFNKVMDTAGQMMGAVNQMSSLVKGVTSMFKV</sequence>
<name>A0ACD4R729_9BACI</name>
<accession>A0ACD4R729</accession>
<protein>
    <submittedName>
        <fullName evidence="1">YppG family protein</fullName>
    </submittedName>
</protein>
<keyword evidence="2" id="KW-1185">Reference proteome</keyword>
<proteinExistence type="predicted"/>
<reference evidence="2" key="1">
    <citation type="journal article" date="2025" name="Aquaculture">
        <title>Assessment of the bioflocculant production and safety properties of Metabacillus hrfriensis sp. nov. based on phenotypic and whole-genome sequencing analysis.</title>
        <authorList>
            <person name="Zhang R."/>
            <person name="Zhao Z."/>
            <person name="Luo L."/>
            <person name="Wang S."/>
            <person name="Guo K."/>
            <person name="Xu W."/>
        </authorList>
    </citation>
    <scope>NUCLEOTIDE SEQUENCE [LARGE SCALE GENOMIC DNA]</scope>
    <source>
        <strain evidence="2">CT-WN-B3</strain>
    </source>
</reference>
<evidence type="ECO:0000313" key="1">
    <source>
        <dbReference type="EMBL" id="WHZ56266.1"/>
    </source>
</evidence>
<dbReference type="EMBL" id="CP126116">
    <property type="protein sequence ID" value="WHZ56266.1"/>
    <property type="molecule type" value="Genomic_DNA"/>
</dbReference>
<gene>
    <name evidence="1" type="ORF">QLQ22_16390</name>
</gene>